<evidence type="ECO:0000313" key="17">
    <source>
        <dbReference type="EMBL" id="OEL30006.1"/>
    </source>
</evidence>
<keyword evidence="3" id="KW-0479">Metal-binding</keyword>
<dbReference type="GO" id="GO:2000031">
    <property type="term" value="P:regulation of salicylic acid mediated signaling pathway"/>
    <property type="evidence" value="ECO:0007669"/>
    <property type="project" value="InterPro"/>
</dbReference>
<feature type="region of interest" description="Disordered" evidence="14">
    <location>
        <begin position="1"/>
        <end position="26"/>
    </location>
</feature>
<evidence type="ECO:0000256" key="1">
    <source>
        <dbReference type="ARBA" id="ARBA00004123"/>
    </source>
</evidence>
<dbReference type="FunFam" id="3.30.710.10:FF:000110">
    <property type="entry name" value="Regulatory protein NPR3"/>
    <property type="match status" value="1"/>
</dbReference>
<dbReference type="Pfam" id="PF11900">
    <property type="entry name" value="DUF3420"/>
    <property type="match status" value="1"/>
</dbReference>
<dbReference type="InterPro" id="IPR011333">
    <property type="entry name" value="SKP1/BTB/POZ_sf"/>
</dbReference>
<dbReference type="InterPro" id="IPR002110">
    <property type="entry name" value="Ankyrin_rpt"/>
</dbReference>
<keyword evidence="8" id="KW-0862">Zinc</keyword>
<dbReference type="Gene3D" id="3.30.710.10">
    <property type="entry name" value="Potassium Channel Kv1.1, Chain A"/>
    <property type="match status" value="1"/>
</dbReference>
<dbReference type="Pfam" id="PF12313">
    <property type="entry name" value="NPR1_like_C"/>
    <property type="match status" value="2"/>
</dbReference>
<dbReference type="GO" id="GO:0050832">
    <property type="term" value="P:defense response to fungus"/>
    <property type="evidence" value="ECO:0007669"/>
    <property type="project" value="TreeGrafter"/>
</dbReference>
<dbReference type="STRING" id="888268.A0A1E5VY36"/>
<keyword evidence="5 13" id="KW-0863">Zinc-finger</keyword>
<evidence type="ECO:0000313" key="18">
    <source>
        <dbReference type="Proteomes" id="UP000095767"/>
    </source>
</evidence>
<dbReference type="PROSITE" id="PS52046">
    <property type="entry name" value="ZF_C2HC_NPR"/>
    <property type="match status" value="1"/>
</dbReference>
<comment type="caution">
    <text evidence="17">The sequence shown here is derived from an EMBL/GenBank/DDBJ whole genome shotgun (WGS) entry which is preliminary data.</text>
</comment>
<protein>
    <submittedName>
        <fullName evidence="17">Regulatory protein NPR3</fullName>
    </submittedName>
</protein>
<dbReference type="GO" id="GO:0009862">
    <property type="term" value="P:systemic acquired resistance, salicylic acid mediated signaling pathway"/>
    <property type="evidence" value="ECO:0007669"/>
    <property type="project" value="InterPro"/>
</dbReference>
<dbReference type="OrthoDB" id="71307at2759"/>
<dbReference type="InterPro" id="IPR057250">
    <property type="entry name" value="Znf_C2HC_NPR-type"/>
</dbReference>
<feature type="compositionally biased region" description="Basic residues" evidence="14">
    <location>
        <begin position="563"/>
        <end position="572"/>
    </location>
</feature>
<comment type="subcellular location">
    <subcellularLocation>
        <location evidence="1">Nucleus</location>
    </subcellularLocation>
</comment>
<evidence type="ECO:0000256" key="5">
    <source>
        <dbReference type="ARBA" id="ARBA00022771"/>
    </source>
</evidence>
<dbReference type="InterPro" id="IPR000210">
    <property type="entry name" value="BTB/POZ_dom"/>
</dbReference>
<dbReference type="SUPFAM" id="SSF54695">
    <property type="entry name" value="POZ domain"/>
    <property type="match status" value="1"/>
</dbReference>
<dbReference type="PROSITE" id="PS50088">
    <property type="entry name" value="ANK_REPEAT"/>
    <property type="match status" value="1"/>
</dbReference>
<dbReference type="InterPro" id="IPR024228">
    <property type="entry name" value="NPR_central_dom"/>
</dbReference>
<dbReference type="GO" id="GO:0042742">
    <property type="term" value="P:defense response to bacterium"/>
    <property type="evidence" value="ECO:0007669"/>
    <property type="project" value="TreeGrafter"/>
</dbReference>
<accession>A0A1E5VY36</accession>
<evidence type="ECO:0000256" key="12">
    <source>
        <dbReference type="PROSITE-ProRule" id="PRU00023"/>
    </source>
</evidence>
<evidence type="ECO:0000256" key="11">
    <source>
        <dbReference type="ARBA" id="ARBA00044947"/>
    </source>
</evidence>
<evidence type="ECO:0000256" key="4">
    <source>
        <dbReference type="ARBA" id="ARBA00022737"/>
    </source>
</evidence>
<evidence type="ECO:0000256" key="2">
    <source>
        <dbReference type="ARBA" id="ARBA00004906"/>
    </source>
</evidence>
<evidence type="ECO:0000259" key="15">
    <source>
        <dbReference type="PROSITE" id="PS50097"/>
    </source>
</evidence>
<proteinExistence type="inferred from homology"/>
<dbReference type="AlphaFoldDB" id="A0A1E5VY36"/>
<dbReference type="Pfam" id="PF12796">
    <property type="entry name" value="Ank_2"/>
    <property type="match status" value="1"/>
</dbReference>
<keyword evidence="7" id="KW-0611">Plant defense</keyword>
<gene>
    <name evidence="17" type="ORF">BAE44_0008975</name>
</gene>
<dbReference type="PROSITE" id="PS50097">
    <property type="entry name" value="BTB"/>
    <property type="match status" value="1"/>
</dbReference>
<feature type="compositionally biased region" description="Low complexity" evidence="14">
    <location>
        <begin position="1"/>
        <end position="15"/>
    </location>
</feature>
<comment type="similarity">
    <text evidence="11">Belongs to the plant 'ANKYRIN-BTB/POZ' family. 'NPR1-like' subfamily.</text>
</comment>
<dbReference type="GO" id="GO:2000022">
    <property type="term" value="P:regulation of jasmonic acid mediated signaling pathway"/>
    <property type="evidence" value="ECO:0007669"/>
    <property type="project" value="InterPro"/>
</dbReference>
<comment type="pathway">
    <text evidence="2">Protein modification; protein ubiquitination.</text>
</comment>
<reference evidence="17 18" key="1">
    <citation type="submission" date="2016-09" db="EMBL/GenBank/DDBJ databases">
        <title>The draft genome of Dichanthelium oligosanthes: A C3 panicoid grass species.</title>
        <authorList>
            <person name="Studer A.J."/>
            <person name="Schnable J.C."/>
            <person name="Brutnell T.P."/>
        </authorList>
    </citation>
    <scope>NUCLEOTIDE SEQUENCE [LARGE SCALE GENOMIC DNA]</scope>
    <source>
        <strain evidence="18">cv. Kellogg 1175</strain>
        <tissue evidence="17">Leaf</tissue>
    </source>
</reference>
<evidence type="ECO:0000256" key="3">
    <source>
        <dbReference type="ARBA" id="ARBA00022723"/>
    </source>
</evidence>
<feature type="region of interest" description="Disordered" evidence="14">
    <location>
        <begin position="548"/>
        <end position="572"/>
    </location>
</feature>
<evidence type="ECO:0000256" key="13">
    <source>
        <dbReference type="PROSITE-ProRule" id="PRU01391"/>
    </source>
</evidence>
<keyword evidence="6" id="KW-0833">Ubl conjugation pathway</keyword>
<feature type="domain" description="C2HC NPR-type" evidence="16">
    <location>
        <begin position="137"/>
        <end position="151"/>
    </location>
</feature>
<dbReference type="InterPro" id="IPR044292">
    <property type="entry name" value="NPR"/>
</dbReference>
<dbReference type="Proteomes" id="UP000095767">
    <property type="component" value="Unassembled WGS sequence"/>
</dbReference>
<dbReference type="Gene3D" id="1.25.40.20">
    <property type="entry name" value="Ankyrin repeat-containing domain"/>
    <property type="match status" value="1"/>
</dbReference>
<evidence type="ECO:0000259" key="16">
    <source>
        <dbReference type="PROSITE" id="PS52046"/>
    </source>
</evidence>
<dbReference type="CDD" id="cd18310">
    <property type="entry name" value="BTB_POZ_NPR_plant"/>
    <property type="match status" value="1"/>
</dbReference>
<organism evidence="17 18">
    <name type="scientific">Dichanthelium oligosanthes</name>
    <dbReference type="NCBI Taxonomy" id="888268"/>
    <lineage>
        <taxon>Eukaryota</taxon>
        <taxon>Viridiplantae</taxon>
        <taxon>Streptophyta</taxon>
        <taxon>Embryophyta</taxon>
        <taxon>Tracheophyta</taxon>
        <taxon>Spermatophyta</taxon>
        <taxon>Magnoliopsida</taxon>
        <taxon>Liliopsida</taxon>
        <taxon>Poales</taxon>
        <taxon>Poaceae</taxon>
        <taxon>PACMAD clade</taxon>
        <taxon>Panicoideae</taxon>
        <taxon>Panicodae</taxon>
        <taxon>Paniceae</taxon>
        <taxon>Dichantheliinae</taxon>
        <taxon>Dichanthelium</taxon>
    </lineage>
</organism>
<comment type="caution">
    <text evidence="13">Lacks conserved residue(s) required for the propagation of feature annotation.</text>
</comment>
<dbReference type="SMART" id="SM00248">
    <property type="entry name" value="ANK"/>
    <property type="match status" value="2"/>
</dbReference>
<evidence type="ECO:0000256" key="9">
    <source>
        <dbReference type="ARBA" id="ARBA00023043"/>
    </source>
</evidence>
<dbReference type="InterPro" id="IPR036770">
    <property type="entry name" value="Ankyrin_rpt-contain_sf"/>
</dbReference>
<keyword evidence="10" id="KW-0539">Nucleus</keyword>
<keyword evidence="4" id="KW-0677">Repeat</keyword>
<dbReference type="GO" id="GO:0008270">
    <property type="term" value="F:zinc ion binding"/>
    <property type="evidence" value="ECO:0007669"/>
    <property type="project" value="UniProtKB-KW"/>
</dbReference>
<feature type="domain" description="BTB" evidence="15">
    <location>
        <begin position="55"/>
        <end position="134"/>
    </location>
</feature>
<keyword evidence="18" id="KW-1185">Reference proteome</keyword>
<evidence type="ECO:0000256" key="8">
    <source>
        <dbReference type="ARBA" id="ARBA00022833"/>
    </source>
</evidence>
<evidence type="ECO:0000256" key="14">
    <source>
        <dbReference type="SAM" id="MobiDB-lite"/>
    </source>
</evidence>
<dbReference type="PROSITE" id="PS50297">
    <property type="entry name" value="ANK_REP_REGION"/>
    <property type="match status" value="1"/>
</dbReference>
<dbReference type="SUPFAM" id="SSF48403">
    <property type="entry name" value="Ankyrin repeat"/>
    <property type="match status" value="1"/>
</dbReference>
<dbReference type="InterPro" id="IPR021094">
    <property type="entry name" value="NPR1/NIM1-like_C"/>
</dbReference>
<sequence>MEASTISFSSPSSSPQSPPPAPRATPAELEAVRLRRLSDNLERLLDPAFLDCADAEVALAAGKGAAAVGVHRCILAARSAFFLDHFASLPAPAAVGEKPRLDLADLVPGGRHIGRDALVPVIGYLYTGRLKPPPQEATICMDDACGHGACRPAIDFVVESMYAASGFQISELISLFQRHLSDFVNTALDEDVVPIIHVASTCELQDLLNQCIQKVAGSTLDSRYLEKELADDIYCKIKEIRQSAFRDDSKNAIVDPEHEKRVRNILKALDSDDVDLVGLLLKESAVTLDDAFAVHYAAAYCEPKVFTELLKLNSANVNLKNNSGYTPLHIACMRREPDIILSLVERGASVLERTMDGRDALTIFAFARIFFPSEAKLVMRIAQADSTEEFAGITNFSKLKEVDLNETPTMQNRRLRERLDALTKTGAAIAIYGSFVIQSCMYAKIAQYDLFKKKLLNTESFKVFGVVYYHFFNGLFLICPVELGRRYFPHCSAVLDNFLNEESTDLILLETGSQEDQQVKRMRFSELKEDVRKAFTKDKAAVAAIACSASSSSSTRYEGRGRQSNKKSKPSR</sequence>
<feature type="repeat" description="ANK" evidence="12">
    <location>
        <begin position="323"/>
        <end position="355"/>
    </location>
</feature>
<dbReference type="PANTHER" id="PTHR46475">
    <property type="entry name" value="REGULATORY PROTEIN NPR3"/>
    <property type="match status" value="1"/>
</dbReference>
<dbReference type="PANTHER" id="PTHR46475:SF4">
    <property type="entry name" value="BTB_POZ DOMAIN AND ANKYRIN REPEAT-CONTAINING PROTEIN NPR3"/>
    <property type="match status" value="1"/>
</dbReference>
<name>A0A1E5VY36_9POAL</name>
<dbReference type="EMBL" id="LWDX02026460">
    <property type="protein sequence ID" value="OEL30006.1"/>
    <property type="molecule type" value="Genomic_DNA"/>
</dbReference>
<evidence type="ECO:0000256" key="10">
    <source>
        <dbReference type="ARBA" id="ARBA00023242"/>
    </source>
</evidence>
<dbReference type="GO" id="GO:0005634">
    <property type="term" value="C:nucleus"/>
    <property type="evidence" value="ECO:0007669"/>
    <property type="project" value="UniProtKB-SubCell"/>
</dbReference>
<evidence type="ECO:0000256" key="7">
    <source>
        <dbReference type="ARBA" id="ARBA00022821"/>
    </source>
</evidence>
<evidence type="ECO:0000256" key="6">
    <source>
        <dbReference type="ARBA" id="ARBA00022786"/>
    </source>
</evidence>
<keyword evidence="9 12" id="KW-0040">ANK repeat</keyword>